<evidence type="ECO:0000313" key="1">
    <source>
        <dbReference type="EMBL" id="KAK3287097.1"/>
    </source>
</evidence>
<gene>
    <name evidence="1" type="ORF">CYMTET_5375</name>
</gene>
<accession>A0AAE0GZK8</accession>
<organism evidence="1 2">
    <name type="scientific">Cymbomonas tetramitiformis</name>
    <dbReference type="NCBI Taxonomy" id="36881"/>
    <lineage>
        <taxon>Eukaryota</taxon>
        <taxon>Viridiplantae</taxon>
        <taxon>Chlorophyta</taxon>
        <taxon>Pyramimonadophyceae</taxon>
        <taxon>Pyramimonadales</taxon>
        <taxon>Pyramimonadaceae</taxon>
        <taxon>Cymbomonas</taxon>
    </lineage>
</organism>
<protein>
    <submittedName>
        <fullName evidence="1">Uncharacterized protein</fullName>
    </submittedName>
</protein>
<reference evidence="1 2" key="1">
    <citation type="journal article" date="2015" name="Genome Biol. Evol.">
        <title>Comparative Genomics of a Bacterivorous Green Alga Reveals Evolutionary Causalities and Consequences of Phago-Mixotrophic Mode of Nutrition.</title>
        <authorList>
            <person name="Burns J.A."/>
            <person name="Paasch A."/>
            <person name="Narechania A."/>
            <person name="Kim E."/>
        </authorList>
    </citation>
    <scope>NUCLEOTIDE SEQUENCE [LARGE SCALE GENOMIC DNA]</scope>
    <source>
        <strain evidence="1 2">PLY_AMNH</strain>
    </source>
</reference>
<dbReference type="EMBL" id="LGRX02001010">
    <property type="protein sequence ID" value="KAK3287097.1"/>
    <property type="molecule type" value="Genomic_DNA"/>
</dbReference>
<dbReference type="Proteomes" id="UP001190700">
    <property type="component" value="Unassembled WGS sequence"/>
</dbReference>
<proteinExistence type="predicted"/>
<comment type="caution">
    <text evidence="1">The sequence shown here is derived from an EMBL/GenBank/DDBJ whole genome shotgun (WGS) entry which is preliminary data.</text>
</comment>
<sequence>MVAHALAKVAALRIQSQRCLSSTPKNVVKAARPQSKASVGGRVRMTTTMAASFHEFSAPALGSGTIDAPIDGPSVDFSQYAGNVVMVQNVATL</sequence>
<name>A0AAE0GZK8_9CHLO</name>
<evidence type="ECO:0000313" key="2">
    <source>
        <dbReference type="Proteomes" id="UP001190700"/>
    </source>
</evidence>
<keyword evidence="2" id="KW-1185">Reference proteome</keyword>
<dbReference type="AlphaFoldDB" id="A0AAE0GZK8"/>